<sequence length="27" mass="3080">MGQSEVARNLHLTFNLGSRCSIVFRRS</sequence>
<dbReference type="AlphaFoldDB" id="A0A076L0D9"/>
<name>A0A076L0D9_NEPPI</name>
<reference evidence="1" key="1">
    <citation type="submission" date="2013-07" db="EMBL/GenBank/DDBJ databases">
        <title>Nephila pilipes venom gland.</title>
        <authorList>
            <person name="Huo L.J."/>
        </authorList>
    </citation>
    <scope>NUCLEOTIDE SEQUENCE</scope>
    <source>
        <tissue evidence="1">Venom gland</tissue>
    </source>
</reference>
<dbReference type="EMBL" id="KF433771">
    <property type="protein sequence ID" value="AII98092.1"/>
    <property type="molecule type" value="mRNA"/>
</dbReference>
<protein>
    <submittedName>
        <fullName evidence="1">BLTX757</fullName>
    </submittedName>
</protein>
<organism evidence="1">
    <name type="scientific">Nephila pilipes</name>
    <name type="common">Giant wood spider</name>
    <name type="synonym">Nephila maculata</name>
    <dbReference type="NCBI Taxonomy" id="299642"/>
    <lineage>
        <taxon>Eukaryota</taxon>
        <taxon>Metazoa</taxon>
        <taxon>Ecdysozoa</taxon>
        <taxon>Arthropoda</taxon>
        <taxon>Chelicerata</taxon>
        <taxon>Arachnida</taxon>
        <taxon>Araneae</taxon>
        <taxon>Araneomorphae</taxon>
        <taxon>Entelegynae</taxon>
        <taxon>Araneoidea</taxon>
        <taxon>Nephilidae</taxon>
        <taxon>Nephila</taxon>
    </lineage>
</organism>
<accession>A0A076L0D9</accession>
<proteinExistence type="evidence at transcript level"/>
<evidence type="ECO:0000313" key="1">
    <source>
        <dbReference type="EMBL" id="AII98092.1"/>
    </source>
</evidence>